<dbReference type="InterPro" id="IPR027417">
    <property type="entry name" value="P-loop_NTPase"/>
</dbReference>
<sequence>MSLDRTPAALDALRRQVRLIETAGAAVRGVLPFGVPAIDERLPGGGLSMGTLHEVAGGADGALHGAAAARFAAGILARAEGPVLWCLRQRDLFAPALAQVGLPPDRVIFAEAGDEASVLACMEEGLRWSGLAGVVGEVARLSMTASRRLQLAAEKSGQMAIAIRRWRRVADAADLGQPTAAATRWRVSAMPSSPLPTAGVGRPRWFLELLRCRAGEAFDLEIEACDAKGHLRLPAALADRSPAPQPGQDRAAA</sequence>
<dbReference type="PIRSF" id="PIRSF034285">
    <property type="entry name" value="UCP034285"/>
    <property type="match status" value="1"/>
</dbReference>
<keyword evidence="2" id="KW-1185">Reference proteome</keyword>
<dbReference type="InterPro" id="IPR017026">
    <property type="entry name" value="ImuA"/>
</dbReference>
<reference evidence="1 2" key="1">
    <citation type="submission" date="2023-07" db="EMBL/GenBank/DDBJ databases">
        <title>Sorghum-associated microbial communities from plants grown in Nebraska, USA.</title>
        <authorList>
            <person name="Schachtman D."/>
        </authorList>
    </citation>
    <scope>NUCLEOTIDE SEQUENCE [LARGE SCALE GENOMIC DNA]</scope>
    <source>
        <strain evidence="1 2">DS2154</strain>
    </source>
</reference>
<dbReference type="Gene3D" id="3.40.50.300">
    <property type="entry name" value="P-loop containing nucleotide triphosphate hydrolases"/>
    <property type="match status" value="1"/>
</dbReference>
<gene>
    <name evidence="1" type="ORF">J2800_001034</name>
</gene>
<dbReference type="SUPFAM" id="SSF52540">
    <property type="entry name" value="P-loop containing nucleoside triphosphate hydrolases"/>
    <property type="match status" value="1"/>
</dbReference>
<organism evidence="1 2">
    <name type="scientific">Caulobacter rhizosphaerae</name>
    <dbReference type="NCBI Taxonomy" id="2010972"/>
    <lineage>
        <taxon>Bacteria</taxon>
        <taxon>Pseudomonadati</taxon>
        <taxon>Pseudomonadota</taxon>
        <taxon>Alphaproteobacteria</taxon>
        <taxon>Caulobacterales</taxon>
        <taxon>Caulobacteraceae</taxon>
        <taxon>Caulobacter</taxon>
    </lineage>
</organism>
<dbReference type="Proteomes" id="UP001262754">
    <property type="component" value="Unassembled WGS sequence"/>
</dbReference>
<evidence type="ECO:0000313" key="2">
    <source>
        <dbReference type="Proteomes" id="UP001262754"/>
    </source>
</evidence>
<evidence type="ECO:0000313" key="1">
    <source>
        <dbReference type="EMBL" id="MDR6530298.1"/>
    </source>
</evidence>
<name>A0ABU1MVS8_9CAUL</name>
<comment type="caution">
    <text evidence="1">The sequence shown here is derived from an EMBL/GenBank/DDBJ whole genome shotgun (WGS) entry which is preliminary data.</text>
</comment>
<proteinExistence type="predicted"/>
<protein>
    <submittedName>
        <fullName evidence="1">Protein ImuA</fullName>
    </submittedName>
</protein>
<dbReference type="EMBL" id="JAVDRL010000003">
    <property type="protein sequence ID" value="MDR6530298.1"/>
    <property type="molecule type" value="Genomic_DNA"/>
</dbReference>
<dbReference type="RefSeq" id="WP_310029794.1">
    <property type="nucleotide sequence ID" value="NZ_JAVDRL010000003.1"/>
</dbReference>
<accession>A0ABU1MVS8</accession>